<dbReference type="Proteomes" id="UP000198571">
    <property type="component" value="Unassembled WGS sequence"/>
</dbReference>
<dbReference type="PANTHER" id="PTHR43415">
    <property type="entry name" value="SPERMIDINE N(1)-ACETYLTRANSFERASE"/>
    <property type="match status" value="1"/>
</dbReference>
<dbReference type="InterPro" id="IPR000182">
    <property type="entry name" value="GNAT_dom"/>
</dbReference>
<dbReference type="InterPro" id="IPR017255">
    <property type="entry name" value="AcTrfase_GNAT_prd"/>
</dbReference>
<evidence type="ECO:0000259" key="1">
    <source>
        <dbReference type="PROSITE" id="PS51186"/>
    </source>
</evidence>
<accession>A0A1H9NXP5</accession>
<protein>
    <submittedName>
        <fullName evidence="2">Protein N-acetyltransferase, RimJ/RimL family</fullName>
    </submittedName>
</protein>
<reference evidence="3" key="1">
    <citation type="submission" date="2016-10" db="EMBL/GenBank/DDBJ databases">
        <authorList>
            <person name="Varghese N."/>
            <person name="Submissions S."/>
        </authorList>
    </citation>
    <scope>NUCLEOTIDE SEQUENCE [LARGE SCALE GENOMIC DNA]</scope>
    <source>
        <strain evidence="3">S9</strain>
    </source>
</reference>
<dbReference type="GO" id="GO:0016747">
    <property type="term" value="F:acyltransferase activity, transferring groups other than amino-acyl groups"/>
    <property type="evidence" value="ECO:0007669"/>
    <property type="project" value="InterPro"/>
</dbReference>
<dbReference type="Gene3D" id="3.40.630.30">
    <property type="match status" value="1"/>
</dbReference>
<dbReference type="CDD" id="cd04301">
    <property type="entry name" value="NAT_SF"/>
    <property type="match status" value="1"/>
</dbReference>
<evidence type="ECO:0000313" key="3">
    <source>
        <dbReference type="Proteomes" id="UP000198571"/>
    </source>
</evidence>
<dbReference type="EMBL" id="FOGT01000001">
    <property type="protein sequence ID" value="SER40814.1"/>
    <property type="molecule type" value="Genomic_DNA"/>
</dbReference>
<feature type="domain" description="N-acetyltransferase" evidence="1">
    <location>
        <begin position="2"/>
        <end position="167"/>
    </location>
</feature>
<gene>
    <name evidence="2" type="ORF">SAMN05518684_10157</name>
</gene>
<dbReference type="PANTHER" id="PTHR43415:SF3">
    <property type="entry name" value="GNAT-FAMILY ACETYLTRANSFERASE"/>
    <property type="match status" value="1"/>
</dbReference>
<proteinExistence type="predicted"/>
<name>A0A1H9NXP5_9BACI</name>
<dbReference type="SUPFAM" id="SSF55729">
    <property type="entry name" value="Acyl-CoA N-acyltransferases (Nat)"/>
    <property type="match status" value="1"/>
</dbReference>
<keyword evidence="2" id="KW-0808">Transferase</keyword>
<dbReference type="STRING" id="1601833.SAMN05518684_10157"/>
<keyword evidence="3" id="KW-1185">Reference proteome</keyword>
<dbReference type="InterPro" id="IPR016181">
    <property type="entry name" value="Acyl_CoA_acyltransferase"/>
</dbReference>
<dbReference type="Pfam" id="PF00583">
    <property type="entry name" value="Acetyltransf_1"/>
    <property type="match status" value="1"/>
</dbReference>
<organism evidence="2 3">
    <name type="scientific">Salipaludibacillus aurantiacus</name>
    <dbReference type="NCBI Taxonomy" id="1601833"/>
    <lineage>
        <taxon>Bacteria</taxon>
        <taxon>Bacillati</taxon>
        <taxon>Bacillota</taxon>
        <taxon>Bacilli</taxon>
        <taxon>Bacillales</taxon>
        <taxon>Bacillaceae</taxon>
    </lineage>
</organism>
<evidence type="ECO:0000313" key="2">
    <source>
        <dbReference type="EMBL" id="SER40814.1"/>
    </source>
</evidence>
<dbReference type="PROSITE" id="PS51186">
    <property type="entry name" value="GNAT"/>
    <property type="match status" value="1"/>
</dbReference>
<dbReference type="AlphaFoldDB" id="A0A1H9NXP5"/>
<dbReference type="PIRSF" id="PIRSF037663">
    <property type="entry name" value="Acetyltransf_GNAT_prd"/>
    <property type="match status" value="1"/>
</dbReference>
<sequence length="179" mass="20206">MMRVREVQLSDKGELSTLIKLIDGESDFMLFGAGERKMTANQSEKMIINFRESENSSILITEENRRLTGYLMAVGGKADKNKHSAYLVLGVRKDSRKKGAGTLLLEAIEKWAVNHGLRRLELTTMVHNEAALKLYKKFGFEVEGLKRHSFFIKGRAVDEYYMGKLLNNGGMTDGESNII</sequence>
<dbReference type="RefSeq" id="WP_245732883.1">
    <property type="nucleotide sequence ID" value="NZ_FOGT01000001.1"/>
</dbReference>